<evidence type="ECO:0000256" key="5">
    <source>
        <dbReference type="PIRSR" id="PIRSR600223-1"/>
    </source>
</evidence>
<evidence type="ECO:0000313" key="9">
    <source>
        <dbReference type="Proteomes" id="UP000178367"/>
    </source>
</evidence>
<proteinExistence type="inferred from homology"/>
<dbReference type="STRING" id="1797994.A2227_03040"/>
<feature type="transmembrane region" description="Helical" evidence="6">
    <location>
        <begin position="15"/>
        <end position="40"/>
    </location>
</feature>
<evidence type="ECO:0000256" key="2">
    <source>
        <dbReference type="ARBA" id="ARBA00009370"/>
    </source>
</evidence>
<keyword evidence="6" id="KW-1133">Transmembrane helix</keyword>
<comment type="similarity">
    <text evidence="2 6">Belongs to the peptidase S26 family.</text>
</comment>
<feature type="active site" evidence="5">
    <location>
        <position position="93"/>
    </location>
</feature>
<dbReference type="GO" id="GO:0016020">
    <property type="term" value="C:membrane"/>
    <property type="evidence" value="ECO:0007669"/>
    <property type="project" value="UniProtKB-SubCell"/>
</dbReference>
<comment type="subcellular location">
    <subcellularLocation>
        <location evidence="6">Membrane</location>
        <topology evidence="6">Single-pass type II membrane protein</topology>
    </subcellularLocation>
</comment>
<evidence type="ECO:0000256" key="3">
    <source>
        <dbReference type="ARBA" id="ARBA00013208"/>
    </source>
</evidence>
<accession>A0A1F5SI53</accession>
<organism evidence="8 9">
    <name type="scientific">Candidatus Falkowbacteria bacterium RIFOXYA2_FULL_47_19</name>
    <dbReference type="NCBI Taxonomy" id="1797994"/>
    <lineage>
        <taxon>Bacteria</taxon>
        <taxon>Candidatus Falkowiibacteriota</taxon>
    </lineage>
</organism>
<dbReference type="NCBIfam" id="TIGR02227">
    <property type="entry name" value="sigpep_I_bact"/>
    <property type="match status" value="1"/>
</dbReference>
<dbReference type="AlphaFoldDB" id="A0A1F5SI53"/>
<dbReference type="EMBL" id="MFGB01000016">
    <property type="protein sequence ID" value="OGF26236.1"/>
    <property type="molecule type" value="Genomic_DNA"/>
</dbReference>
<evidence type="ECO:0000256" key="1">
    <source>
        <dbReference type="ARBA" id="ARBA00000677"/>
    </source>
</evidence>
<dbReference type="InterPro" id="IPR036286">
    <property type="entry name" value="LexA/Signal_pep-like_sf"/>
</dbReference>
<dbReference type="Pfam" id="PF10502">
    <property type="entry name" value="Peptidase_S26"/>
    <property type="match status" value="1"/>
</dbReference>
<dbReference type="InterPro" id="IPR000223">
    <property type="entry name" value="Pept_S26A_signal_pept_1"/>
</dbReference>
<dbReference type="InterPro" id="IPR019758">
    <property type="entry name" value="Pept_S26A_signal_pept_1_CS"/>
</dbReference>
<evidence type="ECO:0000256" key="4">
    <source>
        <dbReference type="ARBA" id="ARBA00022801"/>
    </source>
</evidence>
<evidence type="ECO:0000313" key="8">
    <source>
        <dbReference type="EMBL" id="OGF26236.1"/>
    </source>
</evidence>
<dbReference type="PROSITE" id="PS00761">
    <property type="entry name" value="SPASE_I_3"/>
    <property type="match status" value="1"/>
</dbReference>
<dbReference type="SUPFAM" id="SSF51306">
    <property type="entry name" value="LexA/Signal peptidase"/>
    <property type="match status" value="1"/>
</dbReference>
<dbReference type="PRINTS" id="PR00727">
    <property type="entry name" value="LEADERPTASE"/>
</dbReference>
<keyword evidence="6" id="KW-0645">Protease</keyword>
<dbReference type="InterPro" id="IPR019533">
    <property type="entry name" value="Peptidase_S26"/>
</dbReference>
<keyword evidence="6" id="KW-0472">Membrane</keyword>
<sequence>MFLFYLTINTMLRNFFSFIFELIKIVVISLVIIIPIRYFLIQPFYVKGASMEPNFFDHEYLIIDEITYRFEEPKRGDIVVFRYPRNPQEYFIKRLIGLPGETIQIKDGSVIIYNEANPEGMMIAEEYLEPGTKTYGLTENKIELNGNEYYVLGDNRNSSKDSRSFGPVNESFITGRVLFRGWPFNRIKVFEAPEYF</sequence>
<gene>
    <name evidence="8" type="ORF">A2227_03040</name>
</gene>
<keyword evidence="6" id="KW-0812">Transmembrane</keyword>
<reference evidence="8 9" key="1">
    <citation type="journal article" date="2016" name="Nat. Commun.">
        <title>Thousands of microbial genomes shed light on interconnected biogeochemical processes in an aquifer system.</title>
        <authorList>
            <person name="Anantharaman K."/>
            <person name="Brown C.T."/>
            <person name="Hug L.A."/>
            <person name="Sharon I."/>
            <person name="Castelle C.J."/>
            <person name="Probst A.J."/>
            <person name="Thomas B.C."/>
            <person name="Singh A."/>
            <person name="Wilkins M.J."/>
            <person name="Karaoz U."/>
            <person name="Brodie E.L."/>
            <person name="Williams K.H."/>
            <person name="Hubbard S.S."/>
            <person name="Banfield J.F."/>
        </authorList>
    </citation>
    <scope>NUCLEOTIDE SEQUENCE [LARGE SCALE GENOMIC DNA]</scope>
</reference>
<evidence type="ECO:0000256" key="6">
    <source>
        <dbReference type="RuleBase" id="RU362042"/>
    </source>
</evidence>
<dbReference type="CDD" id="cd06530">
    <property type="entry name" value="S26_SPase_I"/>
    <property type="match status" value="1"/>
</dbReference>
<dbReference type="PANTHER" id="PTHR43390">
    <property type="entry name" value="SIGNAL PEPTIDASE I"/>
    <property type="match status" value="1"/>
</dbReference>
<dbReference type="InterPro" id="IPR019757">
    <property type="entry name" value="Pept_S26A_signal_pept_1_Lys-AS"/>
</dbReference>
<comment type="catalytic activity">
    <reaction evidence="1 6">
        <text>Cleavage of hydrophobic, N-terminal signal or leader sequences from secreted and periplasmic proteins.</text>
        <dbReference type="EC" id="3.4.21.89"/>
    </reaction>
</comment>
<feature type="domain" description="Peptidase S26" evidence="7">
    <location>
        <begin position="20"/>
        <end position="182"/>
    </location>
</feature>
<protein>
    <recommendedName>
        <fullName evidence="3 6">Signal peptidase I</fullName>
        <ecNumber evidence="3 6">3.4.21.89</ecNumber>
    </recommendedName>
</protein>
<dbReference type="Gene3D" id="2.10.109.10">
    <property type="entry name" value="Umud Fragment, subunit A"/>
    <property type="match status" value="1"/>
</dbReference>
<dbReference type="GO" id="GO:0004252">
    <property type="term" value="F:serine-type endopeptidase activity"/>
    <property type="evidence" value="ECO:0007669"/>
    <property type="project" value="InterPro"/>
</dbReference>
<dbReference type="GO" id="GO:0006465">
    <property type="term" value="P:signal peptide processing"/>
    <property type="evidence" value="ECO:0007669"/>
    <property type="project" value="InterPro"/>
</dbReference>
<dbReference type="PANTHER" id="PTHR43390:SF1">
    <property type="entry name" value="CHLOROPLAST PROCESSING PEPTIDASE"/>
    <property type="match status" value="1"/>
</dbReference>
<comment type="caution">
    <text evidence="8">The sequence shown here is derived from an EMBL/GenBank/DDBJ whole genome shotgun (WGS) entry which is preliminary data.</text>
</comment>
<dbReference type="Proteomes" id="UP000178367">
    <property type="component" value="Unassembled WGS sequence"/>
</dbReference>
<dbReference type="EC" id="3.4.21.89" evidence="3 6"/>
<name>A0A1F5SI53_9BACT</name>
<keyword evidence="4 6" id="KW-0378">Hydrolase</keyword>
<evidence type="ECO:0000259" key="7">
    <source>
        <dbReference type="Pfam" id="PF10502"/>
    </source>
</evidence>
<dbReference type="GO" id="GO:0009003">
    <property type="term" value="F:signal peptidase activity"/>
    <property type="evidence" value="ECO:0007669"/>
    <property type="project" value="UniProtKB-EC"/>
</dbReference>
<dbReference type="PROSITE" id="PS00760">
    <property type="entry name" value="SPASE_I_2"/>
    <property type="match status" value="1"/>
</dbReference>
<feature type="active site" evidence="5">
    <location>
        <position position="50"/>
    </location>
</feature>